<accession>A0A4Q2TGR7</accession>
<dbReference type="OrthoDB" id="6293260at2"/>
<dbReference type="SUPFAM" id="SSF55729">
    <property type="entry name" value="Acyl-CoA N-acyltransferases (Nat)"/>
    <property type="match status" value="1"/>
</dbReference>
<dbReference type="InterPro" id="IPR016181">
    <property type="entry name" value="Acyl_CoA_acyltransferase"/>
</dbReference>
<gene>
    <name evidence="2" type="ORF">EUU22_06295</name>
</gene>
<name>A0A4Q2TGR7_9HYPH</name>
<dbReference type="Gene3D" id="3.40.630.30">
    <property type="match status" value="1"/>
</dbReference>
<dbReference type="PANTHER" id="PTHR43792:SF16">
    <property type="entry name" value="N-ACETYLTRANSFERASE DOMAIN-CONTAINING PROTEIN"/>
    <property type="match status" value="1"/>
</dbReference>
<protein>
    <submittedName>
        <fullName evidence="2">N-acetyltransferase</fullName>
    </submittedName>
</protein>
<dbReference type="InterPro" id="IPR000182">
    <property type="entry name" value="GNAT_dom"/>
</dbReference>
<reference evidence="2 3" key="1">
    <citation type="submission" date="2019-01" db="EMBL/GenBank/DDBJ databases">
        <authorList>
            <person name="Deng T."/>
        </authorList>
    </citation>
    <scope>NUCLEOTIDE SEQUENCE [LARGE SCALE GENOMIC DNA]</scope>
    <source>
        <strain evidence="2 3">F8825</strain>
    </source>
</reference>
<dbReference type="GO" id="GO:0016747">
    <property type="term" value="F:acyltransferase activity, transferring groups other than amino-acyl groups"/>
    <property type="evidence" value="ECO:0007669"/>
    <property type="project" value="InterPro"/>
</dbReference>
<dbReference type="Pfam" id="PF13302">
    <property type="entry name" value="Acetyltransf_3"/>
    <property type="match status" value="1"/>
</dbReference>
<organism evidence="2 3">
    <name type="scientific">Ciceribacter ferrooxidans</name>
    <dbReference type="NCBI Taxonomy" id="2509717"/>
    <lineage>
        <taxon>Bacteria</taxon>
        <taxon>Pseudomonadati</taxon>
        <taxon>Pseudomonadota</taxon>
        <taxon>Alphaproteobacteria</taxon>
        <taxon>Hyphomicrobiales</taxon>
        <taxon>Rhizobiaceae</taxon>
        <taxon>Ciceribacter</taxon>
    </lineage>
</organism>
<comment type="caution">
    <text evidence="2">The sequence shown here is derived from an EMBL/GenBank/DDBJ whole genome shotgun (WGS) entry which is preliminary data.</text>
</comment>
<dbReference type="EMBL" id="SDVB01000170">
    <property type="protein sequence ID" value="RYC17588.1"/>
    <property type="molecule type" value="Genomic_DNA"/>
</dbReference>
<proteinExistence type="predicted"/>
<dbReference type="PROSITE" id="PS51186">
    <property type="entry name" value="GNAT"/>
    <property type="match status" value="1"/>
</dbReference>
<keyword evidence="2" id="KW-0808">Transferase</keyword>
<dbReference type="RefSeq" id="WP_129331183.1">
    <property type="nucleotide sequence ID" value="NZ_SDVB01000170.1"/>
</dbReference>
<evidence type="ECO:0000313" key="3">
    <source>
        <dbReference type="Proteomes" id="UP000291088"/>
    </source>
</evidence>
<dbReference type="AlphaFoldDB" id="A0A4Q2TGR7"/>
<dbReference type="InterPro" id="IPR051531">
    <property type="entry name" value="N-acetyltransferase"/>
</dbReference>
<keyword evidence="3" id="KW-1185">Reference proteome</keyword>
<evidence type="ECO:0000259" key="1">
    <source>
        <dbReference type="PROSITE" id="PS51186"/>
    </source>
</evidence>
<dbReference type="PANTHER" id="PTHR43792">
    <property type="entry name" value="GNAT FAMILY, PUTATIVE (AFU_ORTHOLOGUE AFUA_3G00765)-RELATED-RELATED"/>
    <property type="match status" value="1"/>
</dbReference>
<feature type="domain" description="N-acetyltransferase" evidence="1">
    <location>
        <begin position="21"/>
        <end position="184"/>
    </location>
</feature>
<dbReference type="Proteomes" id="UP000291088">
    <property type="component" value="Unassembled WGS sequence"/>
</dbReference>
<sequence length="186" mass="20852">MTISWVRQPSFEAPELLTERTRLRGHRVSDLDALARMWADENVVRYISGKPSTRQESWARLLRYVGHWRLLGFGYWAIEDRHTGEYLGELGFADFKREMTPSLGGVPEAGWLLAPEVQGRGIATEALTAVLRWADGNFVGDSIAAIFDPAHQRSIRLAARCGFAVQGEAMVAGTQALLMSRRRPLL</sequence>
<evidence type="ECO:0000313" key="2">
    <source>
        <dbReference type="EMBL" id="RYC17588.1"/>
    </source>
</evidence>